<accession>A0AAJ1PRD5</accession>
<protein>
    <recommendedName>
        <fullName evidence="3">YqaJ viral recombinase domain-containing protein</fullName>
    </recommendedName>
</protein>
<evidence type="ECO:0000313" key="1">
    <source>
        <dbReference type="EMBL" id="MDJ1645932.1"/>
    </source>
</evidence>
<gene>
    <name evidence="1" type="ORF">QLQ80_02465</name>
</gene>
<keyword evidence="2" id="KW-1185">Reference proteome</keyword>
<organism evidence="1 2">
    <name type="scientific">Mycoplasma phocimorsus</name>
    <dbReference type="NCBI Taxonomy" id="3045839"/>
    <lineage>
        <taxon>Bacteria</taxon>
        <taxon>Bacillati</taxon>
        <taxon>Mycoplasmatota</taxon>
        <taxon>Mollicutes</taxon>
        <taxon>Mycoplasmataceae</taxon>
        <taxon>Mycoplasma</taxon>
    </lineage>
</organism>
<dbReference type="SUPFAM" id="SSF52980">
    <property type="entry name" value="Restriction endonuclease-like"/>
    <property type="match status" value="1"/>
</dbReference>
<comment type="caution">
    <text evidence="1">The sequence shown here is derived from an EMBL/GenBank/DDBJ whole genome shotgun (WGS) entry which is preliminary data.</text>
</comment>
<evidence type="ECO:0000313" key="2">
    <source>
        <dbReference type="Proteomes" id="UP001224428"/>
    </source>
</evidence>
<dbReference type="RefSeq" id="WP_283823874.1">
    <property type="nucleotide sequence ID" value="NZ_JASDAY010000035.1"/>
</dbReference>
<dbReference type="Gene3D" id="3.90.320.10">
    <property type="match status" value="1"/>
</dbReference>
<name>A0AAJ1PRD5_9MOLU</name>
<dbReference type="AlphaFoldDB" id="A0AAJ1PRD5"/>
<reference evidence="1" key="1">
    <citation type="submission" date="2023-05" db="EMBL/GenBank/DDBJ databases">
        <title>Mycoplasma phocimorsus sp. nov., isolated from Scandinavian patients with seal finger or septic arthritis after contact with seals.</title>
        <authorList>
            <person name="Skafte-Holm A."/>
            <person name="Pedersen T.R."/>
            <person name="Froelund M."/>
            <person name="Stegger M."/>
            <person name="Qvortrup K."/>
            <person name="Michaels D.L."/>
            <person name="Brown D.R."/>
            <person name="Jensen J.S."/>
        </authorList>
    </citation>
    <scope>NUCLEOTIDE SEQUENCE</scope>
    <source>
        <strain evidence="1">M5725</strain>
    </source>
</reference>
<dbReference type="InterPro" id="IPR011604">
    <property type="entry name" value="PDDEXK-like_dom_sf"/>
</dbReference>
<evidence type="ECO:0008006" key="3">
    <source>
        <dbReference type="Google" id="ProtNLM"/>
    </source>
</evidence>
<dbReference type="Proteomes" id="UP001224428">
    <property type="component" value="Unassembled WGS sequence"/>
</dbReference>
<dbReference type="EMBL" id="JASDDP010000023">
    <property type="protein sequence ID" value="MDJ1645932.1"/>
    <property type="molecule type" value="Genomic_DNA"/>
</dbReference>
<dbReference type="NCBIfam" id="NF045870">
    <property type="entry name" value="MAGa7180_fam_nucl"/>
    <property type="match status" value="1"/>
</dbReference>
<sequence length="290" mass="34385">MKRYYYNNKDYFIDKVNKKVIINPELHQKLLNKECVYPYTNFKYGYKKIGGSSLGDILKSTAFSSPFKAFCNYAYLAPKPLIKKYINAGIAIEPKVIDLIDKTLNKNKKDNEPRYDVRGIKAEDYNYNYFKDYDDLINGVPDGLLYYKNYTVLLEIKTAGETKYSTWLNGVPENYKKQAQLYAYILGIQKYWIVTTFLKEEDYFDPENYPINQRRLKKFAFEVNVEEAKDDLEYAKNWYKQFIYKGESPEYNTTRDGELLEYLECENEEQWAALIVKWKKLGKCDPDFEG</sequence>
<dbReference type="InterPro" id="IPR011335">
    <property type="entry name" value="Restrct_endonuc-II-like"/>
</dbReference>
<proteinExistence type="predicted"/>